<gene>
    <name evidence="1" type="ORF">DMP07_04540</name>
</gene>
<proteinExistence type="predicted"/>
<dbReference type="AlphaFoldDB" id="A0A3N0AGA6"/>
<comment type="caution">
    <text evidence="1">The sequence shown here is derived from an EMBL/GenBank/DDBJ whole genome shotgun (WGS) entry which is preliminary data.</text>
</comment>
<organism evidence="1 2">
    <name type="scientific">Slackia faecicanis</name>
    <dbReference type="NCBI Taxonomy" id="255723"/>
    <lineage>
        <taxon>Bacteria</taxon>
        <taxon>Bacillati</taxon>
        <taxon>Actinomycetota</taxon>
        <taxon>Coriobacteriia</taxon>
        <taxon>Eggerthellales</taxon>
        <taxon>Eggerthellaceae</taxon>
        <taxon>Slackia</taxon>
    </lineage>
</organism>
<dbReference type="EMBL" id="QICB01000002">
    <property type="protein sequence ID" value="RNL20852.1"/>
    <property type="molecule type" value="Genomic_DNA"/>
</dbReference>
<evidence type="ECO:0000313" key="1">
    <source>
        <dbReference type="EMBL" id="RNL20852.1"/>
    </source>
</evidence>
<reference evidence="2" key="1">
    <citation type="submission" date="2018-05" db="EMBL/GenBank/DDBJ databases">
        <title>Genome Sequencing of selected type strains of the family Eggerthellaceae.</title>
        <authorList>
            <person name="Danylec N."/>
            <person name="Stoll D.A."/>
            <person name="Doetsch A."/>
            <person name="Huch M."/>
        </authorList>
    </citation>
    <scope>NUCLEOTIDE SEQUENCE [LARGE SCALE GENOMIC DNA]</scope>
    <source>
        <strain evidence="2">DSM 17537</strain>
    </source>
</reference>
<keyword evidence="2" id="KW-1185">Reference proteome</keyword>
<sequence length="72" mass="7638">MNSAKASGFSEVPILTARQAVEYAEASSGRPCVMDVGGLKRDIAKAFEAHGWSERAAEDAARDCVRAVLVGR</sequence>
<name>A0A3N0AGA6_9ACTN</name>
<protein>
    <submittedName>
        <fullName evidence="1">Uncharacterized protein</fullName>
    </submittedName>
</protein>
<dbReference type="Proteomes" id="UP000267368">
    <property type="component" value="Unassembled WGS sequence"/>
</dbReference>
<evidence type="ECO:0000313" key="2">
    <source>
        <dbReference type="Proteomes" id="UP000267368"/>
    </source>
</evidence>
<accession>A0A3N0AGA6</accession>
<dbReference type="RefSeq" id="WP_123197951.1">
    <property type="nucleotide sequence ID" value="NZ_QICB01000002.1"/>
</dbReference>